<gene>
    <name evidence="5" type="ORF">EOD40_09650</name>
</gene>
<dbReference type="Gene3D" id="1.10.10.60">
    <property type="entry name" value="Homeodomain-like"/>
    <property type="match status" value="1"/>
</dbReference>
<comment type="caution">
    <text evidence="5">The sequence shown here is derived from an EMBL/GenBank/DDBJ whole genome shotgun (WGS) entry which is preliminary data.</text>
</comment>
<dbReference type="RefSeq" id="WP_128194987.1">
    <property type="nucleotide sequence ID" value="NZ_SACJ01000004.1"/>
</dbReference>
<name>A0A437KWE2_9FLAO</name>
<dbReference type="SMART" id="SM00342">
    <property type="entry name" value="HTH_ARAC"/>
    <property type="match status" value="1"/>
</dbReference>
<dbReference type="InterPro" id="IPR009057">
    <property type="entry name" value="Homeodomain-like_sf"/>
</dbReference>
<dbReference type="AlphaFoldDB" id="A0A437KWE2"/>
<evidence type="ECO:0000256" key="2">
    <source>
        <dbReference type="ARBA" id="ARBA00023125"/>
    </source>
</evidence>
<dbReference type="OrthoDB" id="952277at2"/>
<evidence type="ECO:0000256" key="1">
    <source>
        <dbReference type="ARBA" id="ARBA00023015"/>
    </source>
</evidence>
<dbReference type="PANTHER" id="PTHR43280:SF28">
    <property type="entry name" value="HTH-TYPE TRANSCRIPTIONAL ACTIVATOR RHAS"/>
    <property type="match status" value="1"/>
</dbReference>
<dbReference type="GO" id="GO:0043565">
    <property type="term" value="F:sequence-specific DNA binding"/>
    <property type="evidence" value="ECO:0007669"/>
    <property type="project" value="InterPro"/>
</dbReference>
<evidence type="ECO:0000313" key="6">
    <source>
        <dbReference type="Proteomes" id="UP000285211"/>
    </source>
</evidence>
<sequence>MNKLFIKNMVCNRCIMVVQNEMDKLNLSVKHIQLGEVVFENELSEEQKKAIDKALSPLGFELIDDKKSQIIEKIKNTIIRLVHHQNNELKNNLSEVLSSELHHDYNYLSNLFSEIEGTTIEKYFITQKIERVKELLVYNELSLSEIAFQLNYSSVAYLSNQFKKVTGLTPSHFKQIKEDKRKPLDQL</sequence>
<dbReference type="Pfam" id="PF12833">
    <property type="entry name" value="HTH_18"/>
    <property type="match status" value="1"/>
</dbReference>
<evidence type="ECO:0000256" key="3">
    <source>
        <dbReference type="ARBA" id="ARBA00023163"/>
    </source>
</evidence>
<keyword evidence="3" id="KW-0804">Transcription</keyword>
<dbReference type="GO" id="GO:0003700">
    <property type="term" value="F:DNA-binding transcription factor activity"/>
    <property type="evidence" value="ECO:0007669"/>
    <property type="project" value="InterPro"/>
</dbReference>
<feature type="domain" description="HTH araC/xylS-type" evidence="4">
    <location>
        <begin position="76"/>
        <end position="176"/>
    </location>
</feature>
<organism evidence="5 6">
    <name type="scientific">Flavobacterium sufflavum</name>
    <dbReference type="NCBI Taxonomy" id="1921138"/>
    <lineage>
        <taxon>Bacteria</taxon>
        <taxon>Pseudomonadati</taxon>
        <taxon>Bacteroidota</taxon>
        <taxon>Flavobacteriia</taxon>
        <taxon>Flavobacteriales</taxon>
        <taxon>Flavobacteriaceae</taxon>
        <taxon>Flavobacterium</taxon>
    </lineage>
</organism>
<evidence type="ECO:0000259" key="4">
    <source>
        <dbReference type="PROSITE" id="PS01124"/>
    </source>
</evidence>
<dbReference type="EMBL" id="SACJ01000004">
    <property type="protein sequence ID" value="RVT76752.1"/>
    <property type="molecule type" value="Genomic_DNA"/>
</dbReference>
<dbReference type="InterPro" id="IPR018060">
    <property type="entry name" value="HTH_AraC"/>
</dbReference>
<evidence type="ECO:0000313" key="5">
    <source>
        <dbReference type="EMBL" id="RVT76752.1"/>
    </source>
</evidence>
<protein>
    <submittedName>
        <fullName evidence="5">AraC family transcriptional regulator</fullName>
    </submittedName>
</protein>
<dbReference type="Proteomes" id="UP000285211">
    <property type="component" value="Unassembled WGS sequence"/>
</dbReference>
<dbReference type="PROSITE" id="PS01124">
    <property type="entry name" value="HTH_ARAC_FAMILY_2"/>
    <property type="match status" value="1"/>
</dbReference>
<keyword evidence="1" id="KW-0805">Transcription regulation</keyword>
<accession>A0A437KWE2</accession>
<dbReference type="PROSITE" id="PS00041">
    <property type="entry name" value="HTH_ARAC_FAMILY_1"/>
    <property type="match status" value="1"/>
</dbReference>
<dbReference type="PANTHER" id="PTHR43280">
    <property type="entry name" value="ARAC-FAMILY TRANSCRIPTIONAL REGULATOR"/>
    <property type="match status" value="1"/>
</dbReference>
<keyword evidence="6" id="KW-1185">Reference proteome</keyword>
<dbReference type="SUPFAM" id="SSF46689">
    <property type="entry name" value="Homeodomain-like"/>
    <property type="match status" value="1"/>
</dbReference>
<dbReference type="InterPro" id="IPR018062">
    <property type="entry name" value="HTH_AraC-typ_CS"/>
</dbReference>
<proteinExistence type="predicted"/>
<keyword evidence="2" id="KW-0238">DNA-binding</keyword>
<reference evidence="5 6" key="1">
    <citation type="submission" date="2019-01" db="EMBL/GenBank/DDBJ databases">
        <authorList>
            <person name="Chen W.-M."/>
        </authorList>
    </citation>
    <scope>NUCLEOTIDE SEQUENCE [LARGE SCALE GENOMIC DNA]</scope>
    <source>
        <strain evidence="5 6">BBQ-12</strain>
    </source>
</reference>